<dbReference type="InterPro" id="IPR038538">
    <property type="entry name" value="MTERF_sf"/>
</dbReference>
<keyword evidence="3" id="KW-0809">Transit peptide</keyword>
<dbReference type="PANTHER" id="PTHR13068:SF38">
    <property type="entry name" value="TRANSCRIPTION TERMINATION FACTOR FAMILY PROTEIN"/>
    <property type="match status" value="1"/>
</dbReference>
<evidence type="ECO:0000313" key="5">
    <source>
        <dbReference type="Proteomes" id="UP000886595"/>
    </source>
</evidence>
<dbReference type="AlphaFoldDB" id="A0A8X7S3S0"/>
<keyword evidence="2" id="KW-0806">Transcription termination</keyword>
<evidence type="ECO:0008006" key="6">
    <source>
        <dbReference type="Google" id="ProtNLM"/>
    </source>
</evidence>
<keyword evidence="2" id="KW-0804">Transcription</keyword>
<dbReference type="GO" id="GO:0003676">
    <property type="term" value="F:nucleic acid binding"/>
    <property type="evidence" value="ECO:0007669"/>
    <property type="project" value="InterPro"/>
</dbReference>
<comment type="similarity">
    <text evidence="1">Belongs to the mTERF family.</text>
</comment>
<protein>
    <recommendedName>
        <fullName evidence="6">Transcription termination factor MTEF18, mitochondrial-like</fullName>
    </recommendedName>
</protein>
<keyword evidence="2" id="KW-0805">Transcription regulation</keyword>
<name>A0A8X7S3S0_BRACI</name>
<dbReference type="Pfam" id="PF02536">
    <property type="entry name" value="mTERF"/>
    <property type="match status" value="1"/>
</dbReference>
<organism evidence="4 5">
    <name type="scientific">Brassica carinata</name>
    <name type="common">Ethiopian mustard</name>
    <name type="synonym">Abyssinian cabbage</name>
    <dbReference type="NCBI Taxonomy" id="52824"/>
    <lineage>
        <taxon>Eukaryota</taxon>
        <taxon>Viridiplantae</taxon>
        <taxon>Streptophyta</taxon>
        <taxon>Embryophyta</taxon>
        <taxon>Tracheophyta</taxon>
        <taxon>Spermatophyta</taxon>
        <taxon>Magnoliopsida</taxon>
        <taxon>eudicotyledons</taxon>
        <taxon>Gunneridae</taxon>
        <taxon>Pentapetalae</taxon>
        <taxon>rosids</taxon>
        <taxon>malvids</taxon>
        <taxon>Brassicales</taxon>
        <taxon>Brassicaceae</taxon>
        <taxon>Brassiceae</taxon>
        <taxon>Brassica</taxon>
    </lineage>
</organism>
<reference evidence="4 5" key="1">
    <citation type="submission" date="2020-02" db="EMBL/GenBank/DDBJ databases">
        <authorList>
            <person name="Ma Q."/>
            <person name="Huang Y."/>
            <person name="Song X."/>
            <person name="Pei D."/>
        </authorList>
    </citation>
    <scope>NUCLEOTIDE SEQUENCE [LARGE SCALE GENOMIC DNA]</scope>
    <source>
        <strain evidence="4">Sxm20200214</strain>
        <tissue evidence="4">Leaf</tissue>
    </source>
</reference>
<dbReference type="Proteomes" id="UP000886595">
    <property type="component" value="Unassembled WGS sequence"/>
</dbReference>
<evidence type="ECO:0000256" key="2">
    <source>
        <dbReference type="ARBA" id="ARBA00022472"/>
    </source>
</evidence>
<dbReference type="Gene3D" id="1.25.70.10">
    <property type="entry name" value="Transcription termination factor 3, mitochondrial"/>
    <property type="match status" value="2"/>
</dbReference>
<dbReference type="InterPro" id="IPR003690">
    <property type="entry name" value="MTERF"/>
</dbReference>
<dbReference type="OrthoDB" id="764594at2759"/>
<keyword evidence="5" id="KW-1185">Reference proteome</keyword>
<gene>
    <name evidence="4" type="ORF">Bca52824_035937</name>
</gene>
<evidence type="ECO:0000256" key="3">
    <source>
        <dbReference type="ARBA" id="ARBA00022946"/>
    </source>
</evidence>
<proteinExistence type="inferred from homology"/>
<evidence type="ECO:0000313" key="4">
    <source>
        <dbReference type="EMBL" id="KAG2299465.1"/>
    </source>
</evidence>
<accession>A0A8X7S3S0</accession>
<evidence type="ECO:0000256" key="1">
    <source>
        <dbReference type="ARBA" id="ARBA00007692"/>
    </source>
</evidence>
<sequence>MKPLNSRCYATVTTSEKLSVKTRIENQRKAQAAMLDYFYITRGLQFLVAESMSKNAPLFNDHLLEKLDCDTPDDDDADIALSITRFLRFHPINEFEPFFESLGLKPSEYSRLLPSDKMFLNEDAFLLENYNTFWIYGIGLKQMGKIFKEAREVLEEVSYDWSSMHRVLSLLRDLCFSDSELCELIKKHPRLVFEDSGEWTLFLAGFLTKLGLSKSELSSFFLIFPEIEVKKCVLNLKHCFLFLKQIKMECDKMGKIFRAHSSWLAACSLKKPRTLLDRLNVGTRRLCQVIQENPEEMKKWTMGLKVQPLPPTGEEEASRLMKTQFLINLGYEENSEEMERAVKKFRGRGSELQQRFDFLVSLGLNEKDVRNMVNAFPQILCQASDLLEAKVICLFCGNYRFT</sequence>
<comment type="caution">
    <text evidence="4">The sequence shown here is derived from an EMBL/GenBank/DDBJ whole genome shotgun (WGS) entry which is preliminary data.</text>
</comment>
<dbReference type="EMBL" id="JAAMPC010000008">
    <property type="protein sequence ID" value="KAG2299465.1"/>
    <property type="molecule type" value="Genomic_DNA"/>
</dbReference>
<dbReference type="GO" id="GO:0005737">
    <property type="term" value="C:cytoplasm"/>
    <property type="evidence" value="ECO:0007669"/>
    <property type="project" value="UniProtKB-ARBA"/>
</dbReference>
<dbReference type="PANTHER" id="PTHR13068">
    <property type="entry name" value="CGI-12 PROTEIN-RELATED"/>
    <property type="match status" value="1"/>
</dbReference>
<dbReference type="GO" id="GO:0006353">
    <property type="term" value="P:DNA-templated transcription termination"/>
    <property type="evidence" value="ECO:0007669"/>
    <property type="project" value="UniProtKB-KW"/>
</dbReference>